<dbReference type="EMBL" id="CP000927">
    <property type="protein sequence ID" value="ABZ71267.1"/>
    <property type="molecule type" value="Genomic_DNA"/>
</dbReference>
<dbReference type="HOGENOM" id="CLU_1248783_0_0_5"/>
<accession>B0T7S9</accession>
<gene>
    <name evidence="1" type="ordered locus">Caul_2139</name>
</gene>
<name>B0T7S9_CAUSK</name>
<protein>
    <submittedName>
        <fullName evidence="1">Uncharacterized protein</fullName>
    </submittedName>
</protein>
<evidence type="ECO:0000313" key="1">
    <source>
        <dbReference type="EMBL" id="ABZ71267.1"/>
    </source>
</evidence>
<dbReference type="AlphaFoldDB" id="B0T7S9"/>
<organism evidence="1">
    <name type="scientific">Caulobacter sp. (strain K31)</name>
    <dbReference type="NCBI Taxonomy" id="366602"/>
    <lineage>
        <taxon>Bacteria</taxon>
        <taxon>Pseudomonadati</taxon>
        <taxon>Pseudomonadota</taxon>
        <taxon>Alphaproteobacteria</taxon>
        <taxon>Caulobacterales</taxon>
        <taxon>Caulobacteraceae</taxon>
        <taxon>Caulobacter</taxon>
    </lineage>
</organism>
<dbReference type="KEGG" id="cak:Caul_2139"/>
<proteinExistence type="predicted"/>
<sequence length="221" mass="23243">MILGKVVNPTFQTLRDLEPIEPSQVCAGCFGPPSATAGRRSTSSWARRSNTDPTCCVLGYVHVTRTAGPAPVSLDPLLVSPSALDAAGSNRAANAGAAQLDVGRCLVQPDARHGLQTGDVVLMDSPSCRRVSLTCCWPSTFAKRSRRRPRVFPDLIASGRGSRLLFNAFSSREPVSASLDNALAPQFLAGGHPGVSTRGETPCEDFVLAAPQGRCAARKAS</sequence>
<reference evidence="1" key="1">
    <citation type="submission" date="2008-01" db="EMBL/GenBank/DDBJ databases">
        <title>Complete sequence of chromosome of Caulobacter sp. K31.</title>
        <authorList>
            <consortium name="US DOE Joint Genome Institute"/>
            <person name="Copeland A."/>
            <person name="Lucas S."/>
            <person name="Lapidus A."/>
            <person name="Barry K."/>
            <person name="Glavina del Rio T."/>
            <person name="Dalin E."/>
            <person name="Tice H."/>
            <person name="Pitluck S."/>
            <person name="Bruce D."/>
            <person name="Goodwin L."/>
            <person name="Thompson L.S."/>
            <person name="Brettin T."/>
            <person name="Detter J.C."/>
            <person name="Han C."/>
            <person name="Schmutz J."/>
            <person name="Larimer F."/>
            <person name="Land M."/>
            <person name="Hauser L."/>
            <person name="Kyrpides N."/>
            <person name="Kim E."/>
            <person name="Stephens C."/>
            <person name="Richardson P."/>
        </authorList>
    </citation>
    <scope>NUCLEOTIDE SEQUENCE [LARGE SCALE GENOMIC DNA]</scope>
    <source>
        <strain evidence="1">K31</strain>
    </source>
</reference>